<dbReference type="OrthoDB" id="10535973at2759"/>
<dbReference type="Proteomes" id="UP000614601">
    <property type="component" value="Unassembled WGS sequence"/>
</dbReference>
<dbReference type="Gene3D" id="1.20.5.1160">
    <property type="entry name" value="Vasodilator-stimulated phosphoprotein"/>
    <property type="match status" value="1"/>
</dbReference>
<feature type="compositionally biased region" description="Low complexity" evidence="1">
    <location>
        <begin position="159"/>
        <end position="187"/>
    </location>
</feature>
<feature type="compositionally biased region" description="Polar residues" evidence="1">
    <location>
        <begin position="442"/>
        <end position="470"/>
    </location>
</feature>
<dbReference type="SUPFAM" id="SSF50729">
    <property type="entry name" value="PH domain-like"/>
    <property type="match status" value="1"/>
</dbReference>
<organism evidence="3 4">
    <name type="scientific">Bursaphelenchus okinawaensis</name>
    <dbReference type="NCBI Taxonomy" id="465554"/>
    <lineage>
        <taxon>Eukaryota</taxon>
        <taxon>Metazoa</taxon>
        <taxon>Ecdysozoa</taxon>
        <taxon>Nematoda</taxon>
        <taxon>Chromadorea</taxon>
        <taxon>Rhabditida</taxon>
        <taxon>Tylenchina</taxon>
        <taxon>Tylenchomorpha</taxon>
        <taxon>Aphelenchoidea</taxon>
        <taxon>Aphelenchoididae</taxon>
        <taxon>Bursaphelenchus</taxon>
    </lineage>
</organism>
<feature type="domain" description="WH1" evidence="2">
    <location>
        <begin position="16"/>
        <end position="98"/>
    </location>
</feature>
<dbReference type="InterPro" id="IPR038023">
    <property type="entry name" value="VASP_sf"/>
</dbReference>
<dbReference type="GO" id="GO:0017124">
    <property type="term" value="F:SH3 domain binding"/>
    <property type="evidence" value="ECO:0007669"/>
    <property type="project" value="TreeGrafter"/>
</dbReference>
<feature type="compositionally biased region" description="Pro residues" evidence="1">
    <location>
        <begin position="333"/>
        <end position="343"/>
    </location>
</feature>
<dbReference type="InterPro" id="IPR011993">
    <property type="entry name" value="PH-like_dom_sf"/>
</dbReference>
<dbReference type="PANTHER" id="PTHR11202:SF22">
    <property type="entry name" value="PROTEIN ENABLED"/>
    <property type="match status" value="1"/>
</dbReference>
<accession>A0A811LB52</accession>
<feature type="compositionally biased region" description="Polar residues" evidence="1">
    <location>
        <begin position="287"/>
        <end position="311"/>
    </location>
</feature>
<dbReference type="PANTHER" id="PTHR11202">
    <property type="entry name" value="SPROUTY-RELATED, EVH1 DOMAIN-CONTAINING PROTEIN FAMILY MEMBER"/>
    <property type="match status" value="1"/>
</dbReference>
<protein>
    <recommendedName>
        <fullName evidence="2">WH1 domain-containing protein</fullName>
    </recommendedName>
</protein>
<dbReference type="EMBL" id="CAJFCW020000005">
    <property type="protein sequence ID" value="CAG9119845.1"/>
    <property type="molecule type" value="Genomic_DNA"/>
</dbReference>
<evidence type="ECO:0000313" key="3">
    <source>
        <dbReference type="EMBL" id="CAD5224404.1"/>
    </source>
</evidence>
<dbReference type="Proteomes" id="UP000783686">
    <property type="component" value="Unassembled WGS sequence"/>
</dbReference>
<feature type="compositionally biased region" description="Polar residues" evidence="1">
    <location>
        <begin position="199"/>
        <end position="251"/>
    </location>
</feature>
<keyword evidence="4" id="KW-1185">Reference proteome</keyword>
<gene>
    <name evidence="3" type="ORF">BOKJ2_LOCUS11062</name>
</gene>
<sequence>MEPSVLASASSAKMMRHENKQWVVPFDQQTAVQVIQQQNQFFLLIVGISPNHKPQTLMEQDILTITKYDADINKNFLVFRNEQRTVYGLQFGDRGEAQLIDSVIEKIRDLVKPKQRPVYQEPQTGFYAQGQNGSDSGFRNEGDGDSLGSNGVRHYNNYQQQPQQISQHLTLQQQRRASQTSSGSSSTLQQNIYATAQLNGFNNSPQQPSQMTIGQLQTPPNGHHPFNSSNGSMNHVQNGMNGHTNGHSNGHQQQLRQAVAPPQPPPAPAMPQGMMNNLMNNGLPQNGINNGHNTSNGQNLNHLNPAPVSTSAPPPPPPPPPPAQAKVQVSSSAPPPPPPPPPGLLKGAATPATKPKTMADAIKAASEAKAANNANGVQMKAPEKAPVPAQCGTGALMDELQQKIRRMQNNAEVGSVGSTASTSSTLSSASSESRENPPKPWQKTSNASLNSNSTQNGGTLTLHPTNNGTDSPIIRRKTTVTNGSSEERYLTLADLERFKQDILTEFQQIVDKRTNDMIEMIRQELQKR</sequence>
<feature type="region of interest" description="Disordered" evidence="1">
    <location>
        <begin position="411"/>
        <end position="475"/>
    </location>
</feature>
<dbReference type="AlphaFoldDB" id="A0A811LB52"/>
<dbReference type="Gene3D" id="2.30.29.30">
    <property type="entry name" value="Pleckstrin-homology domain (PH domain)/Phosphotyrosine-binding domain (PTB)"/>
    <property type="match status" value="1"/>
</dbReference>
<feature type="compositionally biased region" description="Low complexity" evidence="1">
    <location>
        <begin position="270"/>
        <end position="286"/>
    </location>
</feature>
<dbReference type="Pfam" id="PF00568">
    <property type="entry name" value="WH1"/>
    <property type="match status" value="1"/>
</dbReference>
<dbReference type="EMBL" id="CAJFDH010000005">
    <property type="protein sequence ID" value="CAD5224404.1"/>
    <property type="molecule type" value="Genomic_DNA"/>
</dbReference>
<feature type="region of interest" description="Disordered" evidence="1">
    <location>
        <begin position="199"/>
        <end position="358"/>
    </location>
</feature>
<feature type="compositionally biased region" description="Low complexity" evidence="1">
    <location>
        <begin position="412"/>
        <end position="431"/>
    </location>
</feature>
<reference evidence="3" key="1">
    <citation type="submission" date="2020-09" db="EMBL/GenBank/DDBJ databases">
        <authorList>
            <person name="Kikuchi T."/>
        </authorList>
    </citation>
    <scope>NUCLEOTIDE SEQUENCE</scope>
    <source>
        <strain evidence="3">SH1</strain>
    </source>
</reference>
<feature type="region of interest" description="Disordered" evidence="1">
    <location>
        <begin position="114"/>
        <end position="187"/>
    </location>
</feature>
<proteinExistence type="predicted"/>
<dbReference type="SUPFAM" id="SSF118370">
    <property type="entry name" value="Vasodilator-stimulated phosphoprotein, VASP, tetramerisation domain"/>
    <property type="match status" value="1"/>
</dbReference>
<feature type="compositionally biased region" description="Low complexity" evidence="1">
    <location>
        <begin position="348"/>
        <end position="358"/>
    </location>
</feature>
<dbReference type="InterPro" id="IPR000697">
    <property type="entry name" value="WH1/EVH1_dom"/>
</dbReference>
<evidence type="ECO:0000259" key="2">
    <source>
        <dbReference type="Pfam" id="PF00568"/>
    </source>
</evidence>
<comment type="caution">
    <text evidence="3">The sequence shown here is derived from an EMBL/GenBank/DDBJ whole genome shotgun (WGS) entry which is preliminary data.</text>
</comment>
<evidence type="ECO:0000313" key="4">
    <source>
        <dbReference type="Proteomes" id="UP000614601"/>
    </source>
</evidence>
<name>A0A811LB52_9BILA</name>
<evidence type="ECO:0000256" key="1">
    <source>
        <dbReference type="SAM" id="MobiDB-lite"/>
    </source>
</evidence>
<feature type="compositionally biased region" description="Pro residues" evidence="1">
    <location>
        <begin position="312"/>
        <end position="323"/>
    </location>
</feature>